<reference evidence="2" key="1">
    <citation type="journal article" date="2021" name="PeerJ">
        <title>Extensive microbial diversity within the chicken gut microbiome revealed by metagenomics and culture.</title>
        <authorList>
            <person name="Gilroy R."/>
            <person name="Ravi A."/>
            <person name="Getino M."/>
            <person name="Pursley I."/>
            <person name="Horton D.L."/>
            <person name="Alikhan N.F."/>
            <person name="Baker D."/>
            <person name="Gharbi K."/>
            <person name="Hall N."/>
            <person name="Watson M."/>
            <person name="Adriaenssens E.M."/>
            <person name="Foster-Nyarko E."/>
            <person name="Jarju S."/>
            <person name="Secka A."/>
            <person name="Antonio M."/>
            <person name="Oren A."/>
            <person name="Chaudhuri R.R."/>
            <person name="La Ragione R."/>
            <person name="Hildebrand F."/>
            <person name="Pallen M.J."/>
        </authorList>
    </citation>
    <scope>NUCLEOTIDE SEQUENCE</scope>
    <source>
        <strain evidence="2">ChiHecec2B26-7398</strain>
    </source>
</reference>
<organism evidence="2 3">
    <name type="scientific">Candidatus Gemmiger excrementipullorum</name>
    <dbReference type="NCBI Taxonomy" id="2838610"/>
    <lineage>
        <taxon>Bacteria</taxon>
        <taxon>Bacillati</taxon>
        <taxon>Bacillota</taxon>
        <taxon>Clostridia</taxon>
        <taxon>Eubacteriales</taxon>
        <taxon>Gemmiger</taxon>
    </lineage>
</organism>
<dbReference type="AlphaFoldDB" id="A0A9D1Y0N6"/>
<dbReference type="InterPro" id="IPR006287">
    <property type="entry name" value="DJ-1"/>
</dbReference>
<feature type="domain" description="DJ-1/PfpI" evidence="1">
    <location>
        <begin position="3"/>
        <end position="165"/>
    </location>
</feature>
<evidence type="ECO:0000259" key="1">
    <source>
        <dbReference type="Pfam" id="PF01965"/>
    </source>
</evidence>
<sequence>MPKAVIFFAQGLEECEGLLCVDILRRAGVEVTIAAVGGQKTVTSARKVNVVADALAEELDYAAFDACILPGGLPGVDHLKADATVRKVCTDYAAQGKVVAAICAAPTALAAFGVLQGKKATVYPGMDAPLAAAGAAYTGLPLTIDGNIVTGEALGAAIPFGLALARLLAGAEAASHVKDAIVYRY</sequence>
<dbReference type="InterPro" id="IPR050325">
    <property type="entry name" value="Prot/Nucl_acid_deglycase"/>
</dbReference>
<dbReference type="PANTHER" id="PTHR48094:SF12">
    <property type="entry name" value="PARKINSON DISEASE PROTEIN 7 HOMOLOG"/>
    <property type="match status" value="1"/>
</dbReference>
<dbReference type="Pfam" id="PF01965">
    <property type="entry name" value="DJ-1_PfpI"/>
    <property type="match status" value="1"/>
</dbReference>
<dbReference type="NCBIfam" id="TIGR01383">
    <property type="entry name" value="not_thiJ"/>
    <property type="match status" value="1"/>
</dbReference>
<name>A0A9D1Y0N6_9FIRM</name>
<evidence type="ECO:0000313" key="3">
    <source>
        <dbReference type="Proteomes" id="UP000886751"/>
    </source>
</evidence>
<dbReference type="PANTHER" id="PTHR48094">
    <property type="entry name" value="PROTEIN/NUCLEIC ACID DEGLYCASE DJ-1-RELATED"/>
    <property type="match status" value="1"/>
</dbReference>
<dbReference type="InterPro" id="IPR002818">
    <property type="entry name" value="DJ-1/PfpI"/>
</dbReference>
<accession>A0A9D1Y0N6</accession>
<gene>
    <name evidence="2" type="ORF">H9846_06085</name>
</gene>
<dbReference type="SUPFAM" id="SSF52317">
    <property type="entry name" value="Class I glutamine amidotransferase-like"/>
    <property type="match status" value="1"/>
</dbReference>
<dbReference type="Proteomes" id="UP000886751">
    <property type="component" value="Unassembled WGS sequence"/>
</dbReference>
<dbReference type="GO" id="GO:1903189">
    <property type="term" value="P:glyoxal metabolic process"/>
    <property type="evidence" value="ECO:0007669"/>
    <property type="project" value="TreeGrafter"/>
</dbReference>
<dbReference type="Gene3D" id="3.40.50.880">
    <property type="match status" value="1"/>
</dbReference>
<dbReference type="CDD" id="cd03135">
    <property type="entry name" value="GATase1_DJ-1"/>
    <property type="match status" value="1"/>
</dbReference>
<evidence type="ECO:0000313" key="2">
    <source>
        <dbReference type="EMBL" id="HIX95008.1"/>
    </source>
</evidence>
<proteinExistence type="predicted"/>
<reference evidence="2" key="2">
    <citation type="submission" date="2021-04" db="EMBL/GenBank/DDBJ databases">
        <authorList>
            <person name="Gilroy R."/>
        </authorList>
    </citation>
    <scope>NUCLEOTIDE SEQUENCE</scope>
    <source>
        <strain evidence="2">ChiHecec2B26-7398</strain>
    </source>
</reference>
<dbReference type="InterPro" id="IPR029062">
    <property type="entry name" value="Class_I_gatase-like"/>
</dbReference>
<dbReference type="EMBL" id="DXEI01000090">
    <property type="protein sequence ID" value="HIX95008.1"/>
    <property type="molecule type" value="Genomic_DNA"/>
</dbReference>
<comment type="caution">
    <text evidence="2">The sequence shown here is derived from an EMBL/GenBank/DDBJ whole genome shotgun (WGS) entry which is preliminary data.</text>
</comment>
<protein>
    <submittedName>
        <fullName evidence="2">DJ-1/PfpI family protein</fullName>
    </submittedName>
</protein>
<dbReference type="GO" id="GO:0005737">
    <property type="term" value="C:cytoplasm"/>
    <property type="evidence" value="ECO:0007669"/>
    <property type="project" value="TreeGrafter"/>
</dbReference>